<keyword evidence="3 8" id="KW-0479">Metal-binding</keyword>
<dbReference type="EMBL" id="QLTQ01000022">
    <property type="protein sequence ID" value="RAS43631.1"/>
    <property type="molecule type" value="Genomic_DNA"/>
</dbReference>
<comment type="cofactor">
    <cofactor evidence="8">
        <name>Mg(2+)</name>
        <dbReference type="ChEBI" id="CHEBI:18420"/>
    </cofactor>
    <text evidence="8">Binds 1 Mg(2+) ion per subunit.</text>
</comment>
<evidence type="ECO:0000313" key="12">
    <source>
        <dbReference type="Proteomes" id="UP000249852"/>
    </source>
</evidence>
<comment type="similarity">
    <text evidence="8 10">Belongs to the adenylosuccinate synthetase family.</text>
</comment>
<dbReference type="SUPFAM" id="SSF52540">
    <property type="entry name" value="P-loop containing nucleoside triphosphate hydrolases"/>
    <property type="match status" value="1"/>
</dbReference>
<dbReference type="CDD" id="cd03108">
    <property type="entry name" value="AdSS"/>
    <property type="match status" value="1"/>
</dbReference>
<feature type="binding site" description="in other chain" evidence="8">
    <location>
        <position position="305"/>
    </location>
    <ligand>
        <name>IMP</name>
        <dbReference type="ChEBI" id="CHEBI:58053"/>
        <note>ligand shared between dimeric partners</note>
    </ligand>
</feature>
<dbReference type="InterPro" id="IPR033128">
    <property type="entry name" value="Adenylosuccin_syn_Lys_AS"/>
</dbReference>
<accession>A0ABX9DP02</accession>
<dbReference type="PANTHER" id="PTHR11846">
    <property type="entry name" value="ADENYLOSUCCINATE SYNTHETASE"/>
    <property type="match status" value="1"/>
</dbReference>
<evidence type="ECO:0000256" key="1">
    <source>
        <dbReference type="ARBA" id="ARBA00011738"/>
    </source>
</evidence>
<dbReference type="PROSITE" id="PS01266">
    <property type="entry name" value="ADENYLOSUCCIN_SYN_1"/>
    <property type="match status" value="1"/>
</dbReference>
<feature type="active site" description="Proton donor" evidence="8">
    <location>
        <position position="44"/>
    </location>
</feature>
<feature type="binding site" description="in other chain" evidence="8">
    <location>
        <begin position="41"/>
        <end position="44"/>
    </location>
    <ligand>
        <name>IMP</name>
        <dbReference type="ChEBI" id="CHEBI:58053"/>
        <note>ligand shared between dimeric partners</note>
    </ligand>
</feature>
<keyword evidence="4 8" id="KW-0547">Nucleotide-binding</keyword>
<dbReference type="PROSITE" id="PS00513">
    <property type="entry name" value="ADENYLOSUCCIN_SYN_2"/>
    <property type="match status" value="1"/>
</dbReference>
<dbReference type="SMART" id="SM00788">
    <property type="entry name" value="Adenylsucc_synt"/>
    <property type="match status" value="1"/>
</dbReference>
<evidence type="ECO:0000256" key="3">
    <source>
        <dbReference type="ARBA" id="ARBA00022723"/>
    </source>
</evidence>
<feature type="binding site" description="in other chain" evidence="8">
    <location>
        <begin position="16"/>
        <end position="19"/>
    </location>
    <ligand>
        <name>IMP</name>
        <dbReference type="ChEBI" id="CHEBI:58053"/>
        <note>ligand shared between dimeric partners</note>
    </ligand>
</feature>
<dbReference type="EC" id="6.3.4.4" evidence="8 10"/>
<dbReference type="Gene3D" id="1.10.300.10">
    <property type="entry name" value="Adenylosuccinate Synthetase, subunit A, domain 2"/>
    <property type="match status" value="1"/>
</dbReference>
<dbReference type="InterPro" id="IPR018220">
    <property type="entry name" value="Adenylosuccin_syn_GTP-bd"/>
</dbReference>
<dbReference type="Gene3D" id="3.90.170.10">
    <property type="entry name" value="Adenylosuccinate Synthetase, subunit A, domain 3"/>
    <property type="match status" value="1"/>
</dbReference>
<feature type="binding site" evidence="8">
    <location>
        <begin position="301"/>
        <end position="307"/>
    </location>
    <ligand>
        <name>substrate</name>
    </ligand>
</feature>
<feature type="binding site" evidence="8">
    <location>
        <position position="307"/>
    </location>
    <ligand>
        <name>GTP</name>
        <dbReference type="ChEBI" id="CHEBI:37565"/>
    </ligand>
</feature>
<evidence type="ECO:0000256" key="7">
    <source>
        <dbReference type="ARBA" id="ARBA00023134"/>
    </source>
</evidence>
<evidence type="ECO:0000256" key="5">
    <source>
        <dbReference type="ARBA" id="ARBA00022755"/>
    </source>
</evidence>
<dbReference type="NCBIfam" id="TIGR00184">
    <property type="entry name" value="purA"/>
    <property type="match status" value="1"/>
</dbReference>
<feature type="binding site" evidence="8">
    <location>
        <begin position="15"/>
        <end position="21"/>
    </location>
    <ligand>
        <name>GTP</name>
        <dbReference type="ChEBI" id="CHEBI:37565"/>
    </ligand>
</feature>
<feature type="binding site" description="in other chain" evidence="8">
    <location>
        <position position="226"/>
    </location>
    <ligand>
        <name>IMP</name>
        <dbReference type="ChEBI" id="CHEBI:58053"/>
        <note>ligand shared between dimeric partners</note>
    </ligand>
</feature>
<dbReference type="InterPro" id="IPR042111">
    <property type="entry name" value="Adenylosuccinate_synth_dom3"/>
</dbReference>
<dbReference type="InterPro" id="IPR001114">
    <property type="entry name" value="Adenylosuccinate_synthetase"/>
</dbReference>
<feature type="binding site" evidence="8">
    <location>
        <begin position="413"/>
        <end position="415"/>
    </location>
    <ligand>
        <name>GTP</name>
        <dbReference type="ChEBI" id="CHEBI:37565"/>
    </ligand>
</feature>
<keyword evidence="8" id="KW-0963">Cytoplasm</keyword>
<comment type="catalytic activity">
    <reaction evidence="8 10">
        <text>IMP + L-aspartate + GTP = N(6)-(1,2-dicarboxyethyl)-AMP + GDP + phosphate + 2 H(+)</text>
        <dbReference type="Rhea" id="RHEA:15753"/>
        <dbReference type="ChEBI" id="CHEBI:15378"/>
        <dbReference type="ChEBI" id="CHEBI:29991"/>
        <dbReference type="ChEBI" id="CHEBI:37565"/>
        <dbReference type="ChEBI" id="CHEBI:43474"/>
        <dbReference type="ChEBI" id="CHEBI:57567"/>
        <dbReference type="ChEBI" id="CHEBI:58053"/>
        <dbReference type="ChEBI" id="CHEBI:58189"/>
        <dbReference type="EC" id="6.3.4.4"/>
    </reaction>
</comment>
<feature type="binding site" evidence="8">
    <location>
        <position position="146"/>
    </location>
    <ligand>
        <name>IMP</name>
        <dbReference type="ChEBI" id="CHEBI:58053"/>
        <note>ligand shared between dimeric partners</note>
    </ligand>
</feature>
<organism evidence="11 12">
    <name type="scientific">Prevotella pallens</name>
    <dbReference type="NCBI Taxonomy" id="60133"/>
    <lineage>
        <taxon>Bacteria</taxon>
        <taxon>Pseudomonadati</taxon>
        <taxon>Bacteroidota</taxon>
        <taxon>Bacteroidia</taxon>
        <taxon>Bacteroidales</taxon>
        <taxon>Prevotellaceae</taxon>
        <taxon>Prevotella</taxon>
    </lineage>
</organism>
<dbReference type="InterPro" id="IPR027417">
    <property type="entry name" value="P-loop_NTPase"/>
</dbReference>
<gene>
    <name evidence="8" type="primary">purA</name>
    <name evidence="11" type="ORF">BC673_12228</name>
</gene>
<evidence type="ECO:0000256" key="10">
    <source>
        <dbReference type="RuleBase" id="RU000520"/>
    </source>
</evidence>
<evidence type="ECO:0000256" key="2">
    <source>
        <dbReference type="ARBA" id="ARBA00022598"/>
    </source>
</evidence>
<evidence type="ECO:0000256" key="8">
    <source>
        <dbReference type="HAMAP-Rule" id="MF_00011"/>
    </source>
</evidence>
<feature type="binding site" evidence="8">
    <location>
        <position position="16"/>
    </location>
    <ligand>
        <name>Mg(2+)</name>
        <dbReference type="ChEBI" id="CHEBI:18420"/>
    </ligand>
</feature>
<keyword evidence="12" id="KW-1185">Reference proteome</keyword>
<dbReference type="Gene3D" id="3.40.440.10">
    <property type="entry name" value="Adenylosuccinate Synthetase, subunit A, domain 1"/>
    <property type="match status" value="1"/>
</dbReference>
<dbReference type="InterPro" id="IPR042110">
    <property type="entry name" value="Adenylosuccinate_synth_dom2"/>
</dbReference>
<evidence type="ECO:0000256" key="9">
    <source>
        <dbReference type="PROSITE-ProRule" id="PRU10134"/>
    </source>
</evidence>
<feature type="active site" description="Proton acceptor" evidence="8">
    <location>
        <position position="16"/>
    </location>
</feature>
<evidence type="ECO:0000256" key="4">
    <source>
        <dbReference type="ARBA" id="ARBA00022741"/>
    </source>
</evidence>
<keyword evidence="7 8" id="KW-0342">GTP-binding</keyword>
<name>A0ABX9DP02_9BACT</name>
<feature type="binding site" description="in other chain" evidence="8">
    <location>
        <position position="241"/>
    </location>
    <ligand>
        <name>IMP</name>
        <dbReference type="ChEBI" id="CHEBI:58053"/>
        <note>ligand shared between dimeric partners</note>
    </ligand>
</feature>
<keyword evidence="6 8" id="KW-0460">Magnesium</keyword>
<keyword evidence="2 8" id="KW-0436">Ligase</keyword>
<dbReference type="PANTHER" id="PTHR11846:SF0">
    <property type="entry name" value="ADENYLOSUCCINATE SYNTHETASE"/>
    <property type="match status" value="1"/>
</dbReference>
<feature type="binding site" evidence="8">
    <location>
        <position position="43"/>
    </location>
    <ligand>
        <name>Mg(2+)</name>
        <dbReference type="ChEBI" id="CHEBI:18420"/>
    </ligand>
</feature>
<feature type="binding site" evidence="8">
    <location>
        <begin position="333"/>
        <end position="335"/>
    </location>
    <ligand>
        <name>GTP</name>
        <dbReference type="ChEBI" id="CHEBI:37565"/>
    </ligand>
</feature>
<dbReference type="HAMAP" id="MF_00011">
    <property type="entry name" value="Adenylosucc_synth"/>
    <property type="match status" value="1"/>
</dbReference>
<sequence>METGKVDVLLGLQWGDEGKGKIVDVLTPHYDVVARFQGGPNAGHTLEFEGQKYVLRSIPSGIFQGGKINIIGNGVVLAPDLFMNEAKELATSGHPLFERLYISKKAHLILPTHRILDKANEAAKGKELVGTTGKGIGPTYTDKTSRNGLRVGDILEDFDNKYKKHKERHLKQLSAMGWTDFEGFEETEKQWLEGIEYMKNFRFVDSEHEINHILRANKNILCEGAQGTMLDIDFGSYPFVTSSNTISAGACTGLGVAPNKIGNVFGIMKAYCTRVGSGPFPTELFDETGEKLCKLGHEFGAVTGRKRRCGWIDLVQLRYSVMLNGVTELIMMKSDVLDTFNTIKACVAYELPNGETTNELPYDISEVKPIYKELKGWNTDMTQFTNEAQFPKEFSDYVKFLEEFLETRIGVISIGPDREQTIIRK</sequence>
<feature type="binding site" description="in other chain" evidence="8">
    <location>
        <position position="132"/>
    </location>
    <ligand>
        <name>IMP</name>
        <dbReference type="ChEBI" id="CHEBI:58053"/>
        <note>ligand shared between dimeric partners</note>
    </ligand>
</feature>
<comment type="pathway">
    <text evidence="8 10">Purine metabolism; AMP biosynthesis via de novo pathway; AMP from IMP: step 1/2.</text>
</comment>
<protein>
    <recommendedName>
        <fullName evidence="8 10">Adenylosuccinate synthetase</fullName>
        <shortName evidence="8">AMPSase</shortName>
        <shortName evidence="8">AdSS</shortName>
        <ecNumber evidence="8 10">6.3.4.4</ecNumber>
    </recommendedName>
    <alternativeName>
        <fullName evidence="8">IMP--aspartate ligase</fullName>
    </alternativeName>
</protein>
<evidence type="ECO:0000313" key="11">
    <source>
        <dbReference type="EMBL" id="RAS43631.1"/>
    </source>
</evidence>
<feature type="active site" evidence="9">
    <location>
        <position position="143"/>
    </location>
</feature>
<reference evidence="11 12" key="1">
    <citation type="submission" date="2018-06" db="EMBL/GenBank/DDBJ databases">
        <title>Genomic Encyclopedia of Archaeal and Bacterial Type Strains, Phase II (KMG-II): from individual species to whole genera.</title>
        <authorList>
            <person name="Goeker M."/>
        </authorList>
    </citation>
    <scope>NUCLEOTIDE SEQUENCE [LARGE SCALE GENOMIC DNA]</scope>
    <source>
        <strain evidence="11 12">DSM 18710</strain>
    </source>
</reference>
<comment type="subunit">
    <text evidence="1 8">Homodimer.</text>
</comment>
<comment type="caution">
    <text evidence="11">The sequence shown here is derived from an EMBL/GenBank/DDBJ whole genome shotgun (WGS) entry which is preliminary data.</text>
</comment>
<proteinExistence type="inferred from homology"/>
<dbReference type="NCBIfam" id="NF002223">
    <property type="entry name" value="PRK01117.1"/>
    <property type="match status" value="1"/>
</dbReference>
<feature type="binding site" evidence="8">
    <location>
        <begin position="43"/>
        <end position="45"/>
    </location>
    <ligand>
        <name>GTP</name>
        <dbReference type="ChEBI" id="CHEBI:37565"/>
    </ligand>
</feature>
<evidence type="ECO:0000256" key="6">
    <source>
        <dbReference type="ARBA" id="ARBA00022842"/>
    </source>
</evidence>
<comment type="function">
    <text evidence="8">Plays an important role in the de novo pathway of purine nucleotide biosynthesis. Catalyzes the first committed step in the biosynthesis of AMP from IMP.</text>
</comment>
<dbReference type="Pfam" id="PF00709">
    <property type="entry name" value="Adenylsucc_synt"/>
    <property type="match status" value="1"/>
</dbReference>
<comment type="subcellular location">
    <subcellularLocation>
        <location evidence="8">Cytoplasm</location>
    </subcellularLocation>
</comment>
<dbReference type="RefSeq" id="WP_006045075.1">
    <property type="nucleotide sequence ID" value="NZ_QLTQ01000022.1"/>
</dbReference>
<dbReference type="Proteomes" id="UP000249852">
    <property type="component" value="Unassembled WGS sequence"/>
</dbReference>
<dbReference type="InterPro" id="IPR042109">
    <property type="entry name" value="Adenylosuccinate_synth_dom1"/>
</dbReference>
<keyword evidence="5 8" id="KW-0658">Purine biosynthesis</keyword>